<dbReference type="AlphaFoldDB" id="A0A1H1LUT0"/>
<feature type="compositionally biased region" description="Acidic residues" evidence="5">
    <location>
        <begin position="214"/>
        <end position="223"/>
    </location>
</feature>
<gene>
    <name evidence="7" type="ORF">SAMN04488552_0975</name>
</gene>
<evidence type="ECO:0000313" key="8">
    <source>
        <dbReference type="Proteomes" id="UP000198858"/>
    </source>
</evidence>
<evidence type="ECO:0000256" key="4">
    <source>
        <dbReference type="PROSITE-ProRule" id="PRU00433"/>
    </source>
</evidence>
<dbReference type="STRING" id="1250231.SAMN04488552_0975"/>
<dbReference type="PROSITE" id="PS51257">
    <property type="entry name" value="PROKAR_LIPOPROTEIN"/>
    <property type="match status" value="1"/>
</dbReference>
<evidence type="ECO:0000256" key="5">
    <source>
        <dbReference type="SAM" id="MobiDB-lite"/>
    </source>
</evidence>
<dbReference type="EMBL" id="LT629745">
    <property type="protein sequence ID" value="SDR77519.1"/>
    <property type="molecule type" value="Genomic_DNA"/>
</dbReference>
<feature type="region of interest" description="Disordered" evidence="5">
    <location>
        <begin position="187"/>
        <end position="233"/>
    </location>
</feature>
<keyword evidence="8" id="KW-1185">Reference proteome</keyword>
<organism evidence="7 8">
    <name type="scientific">Christiangramia echinicola</name>
    <dbReference type="NCBI Taxonomy" id="279359"/>
    <lineage>
        <taxon>Bacteria</taxon>
        <taxon>Pseudomonadati</taxon>
        <taxon>Bacteroidota</taxon>
        <taxon>Flavobacteriia</taxon>
        <taxon>Flavobacteriales</taxon>
        <taxon>Flavobacteriaceae</taxon>
        <taxon>Christiangramia</taxon>
    </lineage>
</organism>
<dbReference type="PANTHER" id="PTHR40394">
    <property type="entry name" value="LIPOPROTEIN-RELATED"/>
    <property type="match status" value="1"/>
</dbReference>
<reference evidence="7 8" key="1">
    <citation type="submission" date="2016-10" db="EMBL/GenBank/DDBJ databases">
        <authorList>
            <person name="Varghese N."/>
            <person name="Submissions S."/>
        </authorList>
    </citation>
    <scope>NUCLEOTIDE SEQUENCE [LARGE SCALE GENOMIC DNA]</scope>
    <source>
        <strain evidence="7 8">Mar_2010_102</strain>
    </source>
</reference>
<sequence length="233" mass="26431">MRSLFHKTIGFCLLGFAVVSCQDKEDPNYQYMPDMYESVGYETYGEYEVFEKGQEAKLPVEGSIPRGWMPYDYENNAQGYEAAKTNLSNPLPYTQDNLAEGKSLYTIYCAVCHGDKGDGKGILVEREKILGIPSYDDAGRAITEGSTYHVMYYGINNMGSYAAQTSIKERWQIDHYVMSLKDKLEGKPERAYEEETDEQTQLLPSRADANIYEDAGDVEDEQATENNQTETQE</sequence>
<keyword evidence="3 4" id="KW-0408">Iron</keyword>
<dbReference type="GO" id="GO:0020037">
    <property type="term" value="F:heme binding"/>
    <property type="evidence" value="ECO:0007669"/>
    <property type="project" value="InterPro"/>
</dbReference>
<evidence type="ECO:0000259" key="6">
    <source>
        <dbReference type="PROSITE" id="PS51007"/>
    </source>
</evidence>
<evidence type="ECO:0000313" key="7">
    <source>
        <dbReference type="EMBL" id="SDR77519.1"/>
    </source>
</evidence>
<name>A0A1H1LUT0_9FLAO</name>
<dbReference type="GO" id="GO:0009055">
    <property type="term" value="F:electron transfer activity"/>
    <property type="evidence" value="ECO:0007669"/>
    <property type="project" value="InterPro"/>
</dbReference>
<evidence type="ECO:0000256" key="1">
    <source>
        <dbReference type="ARBA" id="ARBA00022617"/>
    </source>
</evidence>
<evidence type="ECO:0000256" key="3">
    <source>
        <dbReference type="ARBA" id="ARBA00023004"/>
    </source>
</evidence>
<dbReference type="RefSeq" id="WP_026933419.1">
    <property type="nucleotide sequence ID" value="NZ_LT629745.1"/>
</dbReference>
<dbReference type="InterPro" id="IPR036909">
    <property type="entry name" value="Cyt_c-like_dom_sf"/>
</dbReference>
<dbReference type="SUPFAM" id="SSF46626">
    <property type="entry name" value="Cytochrome c"/>
    <property type="match status" value="1"/>
</dbReference>
<dbReference type="Pfam" id="PF13442">
    <property type="entry name" value="Cytochrome_CBB3"/>
    <property type="match status" value="1"/>
</dbReference>
<keyword evidence="2 4" id="KW-0479">Metal-binding</keyword>
<proteinExistence type="predicted"/>
<keyword evidence="1 4" id="KW-0349">Heme</keyword>
<dbReference type="PROSITE" id="PS51007">
    <property type="entry name" value="CYTC"/>
    <property type="match status" value="1"/>
</dbReference>
<dbReference type="InterPro" id="IPR009056">
    <property type="entry name" value="Cyt_c-like_dom"/>
</dbReference>
<feature type="compositionally biased region" description="Polar residues" evidence="5">
    <location>
        <begin position="224"/>
        <end position="233"/>
    </location>
</feature>
<dbReference type="Proteomes" id="UP000198858">
    <property type="component" value="Chromosome I"/>
</dbReference>
<evidence type="ECO:0000256" key="2">
    <source>
        <dbReference type="ARBA" id="ARBA00022723"/>
    </source>
</evidence>
<dbReference type="GO" id="GO:0046872">
    <property type="term" value="F:metal ion binding"/>
    <property type="evidence" value="ECO:0007669"/>
    <property type="project" value="UniProtKB-KW"/>
</dbReference>
<protein>
    <submittedName>
        <fullName evidence="7">Cytochrome C oxidase, cbb3-type, subunit III</fullName>
    </submittedName>
</protein>
<feature type="domain" description="Cytochrome c" evidence="6">
    <location>
        <begin position="96"/>
        <end position="181"/>
    </location>
</feature>
<accession>A0A1H1LUT0</accession>
<dbReference type="Gene3D" id="1.10.760.10">
    <property type="entry name" value="Cytochrome c-like domain"/>
    <property type="match status" value="1"/>
</dbReference>
<dbReference type="PANTHER" id="PTHR40394:SF2">
    <property type="entry name" value="QUINOL:CYTOCHROME C OXIDOREDUCTASE MEMBRANE PROTEIN"/>
    <property type="match status" value="1"/>
</dbReference>